<dbReference type="GO" id="GO:0005829">
    <property type="term" value="C:cytosol"/>
    <property type="evidence" value="ECO:0007669"/>
    <property type="project" value="TreeGrafter"/>
</dbReference>
<accession>A0A2N2EAF0</accession>
<dbReference type="InterPro" id="IPR006124">
    <property type="entry name" value="Metalloenzyme"/>
</dbReference>
<dbReference type="Proteomes" id="UP000233517">
    <property type="component" value="Unassembled WGS sequence"/>
</dbReference>
<evidence type="ECO:0000313" key="3">
    <source>
        <dbReference type="Proteomes" id="UP000233517"/>
    </source>
</evidence>
<protein>
    <recommendedName>
        <fullName evidence="1">Metalloenzyme domain-containing protein</fullName>
    </recommendedName>
</protein>
<dbReference type="PANTHER" id="PTHR31637">
    <property type="entry name" value="2,3-BISPHOSPHOGLYCERATE-INDEPENDENT PHOSPHOGLYCERATE MUTASE"/>
    <property type="match status" value="1"/>
</dbReference>
<sequence length="285" mass="31543">MDNTNKKKTVVLLTINAWGVSSDVENNAIRKAKIEDFKDLVASYPSTIIKTCSDKLSENYRILGLGLKSDNYFYNKNSLSKIIDQNNFSQIKIADSENFPLVSVFFNNQEEKFINEDWKIVKNKKALSDLFFSVDEKIIKETVSTIKSGKYDFIFSNLSEMGDAALSGDFGQTISAVEKTSLGLKKIANAVLEEEGTLIVLGAYGAAEDVFNVNTKISNFSKTSNPVPFLIVGKDYQGKTIGLEEAPNNDLSLIKTQGDFSDIAPTVLKIMGLDIYPEMTGESFV</sequence>
<feature type="domain" description="Metalloenzyme" evidence="1">
    <location>
        <begin position="8"/>
        <end position="274"/>
    </location>
</feature>
<dbReference type="PANTHER" id="PTHR31637:SF0">
    <property type="entry name" value="2,3-BISPHOSPHOGLYCERATE-INDEPENDENT PHOSPHOGLYCERATE MUTASE"/>
    <property type="match status" value="1"/>
</dbReference>
<comment type="caution">
    <text evidence="2">The sequence shown here is derived from an EMBL/GenBank/DDBJ whole genome shotgun (WGS) entry which is preliminary data.</text>
</comment>
<organism evidence="2 3">
    <name type="scientific">Candidatus Falkowbacteria bacterium HGW-Falkowbacteria-1</name>
    <dbReference type="NCBI Taxonomy" id="2013768"/>
    <lineage>
        <taxon>Bacteria</taxon>
        <taxon>Candidatus Falkowiibacteriota</taxon>
    </lineage>
</organism>
<dbReference type="AlphaFoldDB" id="A0A2N2EAF0"/>
<reference evidence="2 3" key="1">
    <citation type="journal article" date="2017" name="ISME J.">
        <title>Potential for microbial H2 and metal transformations associated with novel bacteria and archaea in deep terrestrial subsurface sediments.</title>
        <authorList>
            <person name="Hernsdorf A.W."/>
            <person name="Amano Y."/>
            <person name="Miyakawa K."/>
            <person name="Ise K."/>
            <person name="Suzuki Y."/>
            <person name="Anantharaman K."/>
            <person name="Probst A."/>
            <person name="Burstein D."/>
            <person name="Thomas B.C."/>
            <person name="Banfield J.F."/>
        </authorList>
    </citation>
    <scope>NUCLEOTIDE SEQUENCE [LARGE SCALE GENOMIC DNA]</scope>
    <source>
        <strain evidence="2">HGW-Falkowbacteria-1</strain>
    </source>
</reference>
<dbReference type="SUPFAM" id="SSF53649">
    <property type="entry name" value="Alkaline phosphatase-like"/>
    <property type="match status" value="1"/>
</dbReference>
<dbReference type="InterPro" id="IPR005995">
    <property type="entry name" value="Pgm_bpd_ind"/>
</dbReference>
<name>A0A2N2EAF0_9BACT</name>
<dbReference type="GO" id="GO:0004619">
    <property type="term" value="F:phosphoglycerate mutase activity"/>
    <property type="evidence" value="ECO:0007669"/>
    <property type="project" value="InterPro"/>
</dbReference>
<dbReference type="GO" id="GO:0006007">
    <property type="term" value="P:glucose catabolic process"/>
    <property type="evidence" value="ECO:0007669"/>
    <property type="project" value="InterPro"/>
</dbReference>
<dbReference type="GO" id="GO:0030145">
    <property type="term" value="F:manganese ion binding"/>
    <property type="evidence" value="ECO:0007669"/>
    <property type="project" value="TreeGrafter"/>
</dbReference>
<dbReference type="Gene3D" id="3.40.720.10">
    <property type="entry name" value="Alkaline Phosphatase, subunit A"/>
    <property type="match status" value="1"/>
</dbReference>
<dbReference type="EMBL" id="PHAI01000001">
    <property type="protein sequence ID" value="PKM91713.1"/>
    <property type="molecule type" value="Genomic_DNA"/>
</dbReference>
<dbReference type="Pfam" id="PF01676">
    <property type="entry name" value="Metalloenzyme"/>
    <property type="match status" value="1"/>
</dbReference>
<gene>
    <name evidence="2" type="ORF">CVU82_00705</name>
</gene>
<evidence type="ECO:0000259" key="1">
    <source>
        <dbReference type="Pfam" id="PF01676"/>
    </source>
</evidence>
<proteinExistence type="predicted"/>
<dbReference type="InterPro" id="IPR017850">
    <property type="entry name" value="Alkaline_phosphatase_core_sf"/>
</dbReference>
<evidence type="ECO:0000313" key="2">
    <source>
        <dbReference type="EMBL" id="PKM91713.1"/>
    </source>
</evidence>